<dbReference type="Gene3D" id="1.20.1000.10">
    <property type="entry name" value="Guanylate-binding protein, C-terminal domain"/>
    <property type="match status" value="1"/>
</dbReference>
<dbReference type="PaxDb" id="10029-XP_007616385.1"/>
<evidence type="ECO:0000313" key="3">
    <source>
        <dbReference type="Proteomes" id="UP000001075"/>
    </source>
</evidence>
<dbReference type="eggNOG" id="KOG2037">
    <property type="taxonomic scope" value="Eukaryota"/>
</dbReference>
<dbReference type="InterPro" id="IPR003191">
    <property type="entry name" value="Guanylate-bd/ATL_C"/>
</dbReference>
<dbReference type="STRING" id="10029.G3INY8"/>
<sequence>MSLAQRENSAALQKAADHYSQQMALQLRLPTDTLHELLIVHAECEKEAVAVFMEHSFKDDEQEFQRKLVVAIKEMMEAFMLQNEAPSVRHCQAEVEKLGEPLSESVLMVLFLFLWAQPLLRSQE</sequence>
<reference evidence="3" key="1">
    <citation type="journal article" date="2011" name="Nat. Biotechnol.">
        <title>The genomic sequence of the Chinese hamster ovary (CHO)-K1 cell line.</title>
        <authorList>
            <person name="Xu X."/>
            <person name="Nagarajan H."/>
            <person name="Lewis N.E."/>
            <person name="Pan S."/>
            <person name="Cai Z."/>
            <person name="Liu X."/>
            <person name="Chen W."/>
            <person name="Xie M."/>
            <person name="Wang W."/>
            <person name="Hammond S."/>
            <person name="Andersen M.R."/>
            <person name="Neff N."/>
            <person name="Passarelli B."/>
            <person name="Koh W."/>
            <person name="Fan H.C."/>
            <person name="Wang J."/>
            <person name="Gui Y."/>
            <person name="Lee K.H."/>
            <person name="Betenbaugh M.J."/>
            <person name="Quake S.R."/>
            <person name="Famili I."/>
            <person name="Palsson B.O."/>
            <person name="Wang J."/>
        </authorList>
    </citation>
    <scope>NUCLEOTIDE SEQUENCE [LARGE SCALE GENOMIC DNA]</scope>
    <source>
        <strain evidence="3">CHO K1 cell line</strain>
    </source>
</reference>
<proteinExistence type="predicted"/>
<dbReference type="PANTHER" id="PTHR10751">
    <property type="entry name" value="GUANYLATE BINDING PROTEIN"/>
    <property type="match status" value="1"/>
</dbReference>
<evidence type="ECO:0000313" key="2">
    <source>
        <dbReference type="EMBL" id="EGW15309.1"/>
    </source>
</evidence>
<dbReference type="GO" id="GO:0005525">
    <property type="term" value="F:GTP binding"/>
    <property type="evidence" value="ECO:0007669"/>
    <property type="project" value="InterPro"/>
</dbReference>
<name>G3INY8_CRIGR</name>
<protein>
    <submittedName>
        <fullName evidence="2">Guanylate-binding protein 4</fullName>
    </submittedName>
</protein>
<gene>
    <name evidence="2" type="ORF">I79_025686</name>
</gene>
<dbReference type="Pfam" id="PF02841">
    <property type="entry name" value="GBP_C"/>
    <property type="match status" value="1"/>
</dbReference>
<dbReference type="InterPro" id="IPR036543">
    <property type="entry name" value="Guanylate-bd_C_sf"/>
</dbReference>
<dbReference type="AlphaFoldDB" id="G3INY8"/>
<accession>G3INY8</accession>
<dbReference type="InParanoid" id="G3INY8"/>
<evidence type="ECO:0000259" key="1">
    <source>
        <dbReference type="Pfam" id="PF02841"/>
    </source>
</evidence>
<dbReference type="EMBL" id="JH007947">
    <property type="protein sequence ID" value="EGW15309.1"/>
    <property type="molecule type" value="Genomic_DNA"/>
</dbReference>
<dbReference type="SUPFAM" id="SSF48340">
    <property type="entry name" value="Interferon-induced guanylate-binding protein 1 (GBP1), C-terminal domain"/>
    <property type="match status" value="1"/>
</dbReference>
<dbReference type="Proteomes" id="UP000001075">
    <property type="component" value="Unassembled WGS sequence"/>
</dbReference>
<dbReference type="GO" id="GO:0003924">
    <property type="term" value="F:GTPase activity"/>
    <property type="evidence" value="ECO:0007669"/>
    <property type="project" value="InterPro"/>
</dbReference>
<feature type="domain" description="Guanylate-binding protein/Atlastin C-terminal" evidence="1">
    <location>
        <begin position="2"/>
        <end position="107"/>
    </location>
</feature>
<organism evidence="2 3">
    <name type="scientific">Cricetulus griseus</name>
    <name type="common">Chinese hamster</name>
    <name type="synonym">Cricetulus barabensis griseus</name>
    <dbReference type="NCBI Taxonomy" id="10029"/>
    <lineage>
        <taxon>Eukaryota</taxon>
        <taxon>Metazoa</taxon>
        <taxon>Chordata</taxon>
        <taxon>Craniata</taxon>
        <taxon>Vertebrata</taxon>
        <taxon>Euteleostomi</taxon>
        <taxon>Mammalia</taxon>
        <taxon>Eutheria</taxon>
        <taxon>Euarchontoglires</taxon>
        <taxon>Glires</taxon>
        <taxon>Rodentia</taxon>
        <taxon>Myomorpha</taxon>
        <taxon>Muroidea</taxon>
        <taxon>Cricetidae</taxon>
        <taxon>Cricetinae</taxon>
        <taxon>Cricetulus</taxon>
    </lineage>
</organism>